<proteinExistence type="predicted"/>
<evidence type="ECO:0000256" key="1">
    <source>
        <dbReference type="SAM" id="Phobius"/>
    </source>
</evidence>
<feature type="transmembrane region" description="Helical" evidence="1">
    <location>
        <begin position="36"/>
        <end position="56"/>
    </location>
</feature>
<organism evidence="2 3">
    <name type="scientific">Basidiobolus ranarum</name>
    <dbReference type="NCBI Taxonomy" id="34480"/>
    <lineage>
        <taxon>Eukaryota</taxon>
        <taxon>Fungi</taxon>
        <taxon>Fungi incertae sedis</taxon>
        <taxon>Zoopagomycota</taxon>
        <taxon>Entomophthoromycotina</taxon>
        <taxon>Basidiobolomycetes</taxon>
        <taxon>Basidiobolales</taxon>
        <taxon>Basidiobolaceae</taxon>
        <taxon>Basidiobolus</taxon>
    </lineage>
</organism>
<evidence type="ECO:0000313" key="3">
    <source>
        <dbReference type="Proteomes" id="UP001479436"/>
    </source>
</evidence>
<evidence type="ECO:0000313" key="2">
    <source>
        <dbReference type="EMBL" id="KAK9768822.1"/>
    </source>
</evidence>
<dbReference type="Proteomes" id="UP001479436">
    <property type="component" value="Unassembled WGS sequence"/>
</dbReference>
<gene>
    <name evidence="2" type="ORF">K7432_000254</name>
</gene>
<sequence length="118" mass="13836">MNIRFTSQRTRSFPSSQQKRTTQFIKVATVYLFNGALYYFVSQVCYVTFFTCLCSLRRTPSTTTKYKTSYKMAWLSCCLGNINTFVKSVYSDHNISESRKNEQASMRRKENPITIRCE</sequence>
<keyword evidence="1" id="KW-0812">Transmembrane</keyword>
<keyword evidence="1" id="KW-0472">Membrane</keyword>
<comment type="caution">
    <text evidence="2">The sequence shown here is derived from an EMBL/GenBank/DDBJ whole genome shotgun (WGS) entry which is preliminary data.</text>
</comment>
<protein>
    <submittedName>
        <fullName evidence="2">Uncharacterized protein</fullName>
    </submittedName>
</protein>
<keyword evidence="1" id="KW-1133">Transmembrane helix</keyword>
<keyword evidence="3" id="KW-1185">Reference proteome</keyword>
<name>A0ABR2X4V8_9FUNG</name>
<dbReference type="EMBL" id="JASJQH010000004">
    <property type="protein sequence ID" value="KAK9768822.1"/>
    <property type="molecule type" value="Genomic_DNA"/>
</dbReference>
<accession>A0ABR2X4V8</accession>
<reference evidence="2 3" key="1">
    <citation type="submission" date="2023-04" db="EMBL/GenBank/DDBJ databases">
        <title>Genome of Basidiobolus ranarum AG-B5.</title>
        <authorList>
            <person name="Stajich J.E."/>
            <person name="Carter-House D."/>
            <person name="Gryganskyi A."/>
        </authorList>
    </citation>
    <scope>NUCLEOTIDE SEQUENCE [LARGE SCALE GENOMIC DNA]</scope>
    <source>
        <strain evidence="2 3">AG-B5</strain>
    </source>
</reference>